<dbReference type="AlphaFoldDB" id="A0AAW1YIG0"/>
<keyword evidence="2" id="KW-1185">Reference proteome</keyword>
<evidence type="ECO:0000313" key="2">
    <source>
        <dbReference type="Proteomes" id="UP001457282"/>
    </source>
</evidence>
<name>A0AAW1YIG0_RUBAR</name>
<organism evidence="1 2">
    <name type="scientific">Rubus argutus</name>
    <name type="common">Southern blackberry</name>
    <dbReference type="NCBI Taxonomy" id="59490"/>
    <lineage>
        <taxon>Eukaryota</taxon>
        <taxon>Viridiplantae</taxon>
        <taxon>Streptophyta</taxon>
        <taxon>Embryophyta</taxon>
        <taxon>Tracheophyta</taxon>
        <taxon>Spermatophyta</taxon>
        <taxon>Magnoliopsida</taxon>
        <taxon>eudicotyledons</taxon>
        <taxon>Gunneridae</taxon>
        <taxon>Pentapetalae</taxon>
        <taxon>rosids</taxon>
        <taxon>fabids</taxon>
        <taxon>Rosales</taxon>
        <taxon>Rosaceae</taxon>
        <taxon>Rosoideae</taxon>
        <taxon>Rosoideae incertae sedis</taxon>
        <taxon>Rubus</taxon>
    </lineage>
</organism>
<gene>
    <name evidence="1" type="ORF">M0R45_004009</name>
</gene>
<sequence>MQTPSSAIIKLRSLRAKSTPGSGEALLRGQVKTLLQQVEEEAQLSKLSWKTDLFAIFKALLGIRRPEFLPQLRRTRRRSMISSVDGSGSNIERPSPLVQEQLISQVVCDIFEGKNQESLESQKSILSRSLLLDFSEKSEFSVSEEDCSSVITSESKERSSPDDDSASMWSIQVNASTRDEEDEEVIEEEEDYYLKGVDEIKQGEDHEGAGYDVDELCEGISKIFVDERRMIPKFEGKHTRFVYNSDDEIVEEVLEDSTPRTPDTSDFVSPSALCLKGLPTPRGKHLRFLDENDSGFSC</sequence>
<dbReference type="PANTHER" id="PTHR47512:SF3">
    <property type="entry name" value="CHALCONE-FLAVONONE ISOMERASE FAMILY PROTEIN"/>
    <property type="match status" value="1"/>
</dbReference>
<reference evidence="1 2" key="1">
    <citation type="journal article" date="2023" name="G3 (Bethesda)">
        <title>A chromosome-length genome assembly and annotation of blackberry (Rubus argutus, cv. 'Hillquist').</title>
        <authorList>
            <person name="Bruna T."/>
            <person name="Aryal R."/>
            <person name="Dudchenko O."/>
            <person name="Sargent D.J."/>
            <person name="Mead D."/>
            <person name="Buti M."/>
            <person name="Cavallini A."/>
            <person name="Hytonen T."/>
            <person name="Andres J."/>
            <person name="Pham M."/>
            <person name="Weisz D."/>
            <person name="Mascagni F."/>
            <person name="Usai G."/>
            <person name="Natali L."/>
            <person name="Bassil N."/>
            <person name="Fernandez G.E."/>
            <person name="Lomsadze A."/>
            <person name="Armour M."/>
            <person name="Olukolu B."/>
            <person name="Poorten T."/>
            <person name="Britton C."/>
            <person name="Davik J."/>
            <person name="Ashrafi H."/>
            <person name="Aiden E.L."/>
            <person name="Borodovsky M."/>
            <person name="Worthington M."/>
        </authorList>
    </citation>
    <scope>NUCLEOTIDE SEQUENCE [LARGE SCALE GENOMIC DNA]</scope>
    <source>
        <strain evidence="1">PI 553951</strain>
    </source>
</reference>
<proteinExistence type="predicted"/>
<dbReference type="Proteomes" id="UP001457282">
    <property type="component" value="Unassembled WGS sequence"/>
</dbReference>
<dbReference type="EMBL" id="JBEDUW010000001">
    <property type="protein sequence ID" value="KAK9948434.1"/>
    <property type="molecule type" value="Genomic_DNA"/>
</dbReference>
<dbReference type="PANTHER" id="PTHR47512">
    <property type="entry name" value="EXPRESSED PROTEIN"/>
    <property type="match status" value="1"/>
</dbReference>
<protein>
    <submittedName>
        <fullName evidence="1">Uncharacterized protein</fullName>
    </submittedName>
</protein>
<accession>A0AAW1YIG0</accession>
<comment type="caution">
    <text evidence="1">The sequence shown here is derived from an EMBL/GenBank/DDBJ whole genome shotgun (WGS) entry which is preliminary data.</text>
</comment>
<evidence type="ECO:0000313" key="1">
    <source>
        <dbReference type="EMBL" id="KAK9948434.1"/>
    </source>
</evidence>